<dbReference type="InterPro" id="IPR045249">
    <property type="entry name" value="HARBI1-like"/>
</dbReference>
<comment type="similarity">
    <text evidence="3">Belongs to the HARBI1 family.</text>
</comment>
<dbReference type="EMBL" id="JAVFWL010000001">
    <property type="protein sequence ID" value="KAK6726285.1"/>
    <property type="molecule type" value="Genomic_DNA"/>
</dbReference>
<keyword evidence="6" id="KW-0378">Hydrolase</keyword>
<keyword evidence="5" id="KW-0479">Metal-binding</keyword>
<feature type="region of interest" description="Disordered" evidence="8">
    <location>
        <begin position="261"/>
        <end position="291"/>
    </location>
</feature>
<feature type="compositionally biased region" description="Polar residues" evidence="8">
    <location>
        <begin position="270"/>
        <end position="282"/>
    </location>
</feature>
<dbReference type="Pfam" id="PF13359">
    <property type="entry name" value="DDE_Tnp_4"/>
    <property type="match status" value="1"/>
</dbReference>
<protein>
    <recommendedName>
        <fullName evidence="9">DDE Tnp4 domain-containing protein</fullName>
    </recommendedName>
</protein>
<dbReference type="PANTHER" id="PTHR22930:SF289">
    <property type="entry name" value="DDE TNP4 DOMAIN-CONTAINING PROTEIN-RELATED"/>
    <property type="match status" value="1"/>
</dbReference>
<evidence type="ECO:0000256" key="6">
    <source>
        <dbReference type="ARBA" id="ARBA00022801"/>
    </source>
</evidence>
<evidence type="ECO:0000259" key="9">
    <source>
        <dbReference type="Pfam" id="PF13359"/>
    </source>
</evidence>
<dbReference type="InterPro" id="IPR027806">
    <property type="entry name" value="HARBI1_dom"/>
</dbReference>
<evidence type="ECO:0000313" key="10">
    <source>
        <dbReference type="EMBL" id="KAK6726285.1"/>
    </source>
</evidence>
<evidence type="ECO:0000313" key="11">
    <source>
        <dbReference type="Proteomes" id="UP001303046"/>
    </source>
</evidence>
<comment type="caution">
    <text evidence="10">The sequence shown here is derived from an EMBL/GenBank/DDBJ whole genome shotgun (WGS) entry which is preliminary data.</text>
</comment>
<reference evidence="10 11" key="1">
    <citation type="submission" date="2023-08" db="EMBL/GenBank/DDBJ databases">
        <title>A Necator americanus chromosomal reference genome.</title>
        <authorList>
            <person name="Ilik V."/>
            <person name="Petrzelkova K.J."/>
            <person name="Pardy F."/>
            <person name="Fuh T."/>
            <person name="Niatou-Singa F.S."/>
            <person name="Gouil Q."/>
            <person name="Baker L."/>
            <person name="Ritchie M.E."/>
            <person name="Jex A.R."/>
            <person name="Gazzola D."/>
            <person name="Li H."/>
            <person name="Toshio Fujiwara R."/>
            <person name="Zhan B."/>
            <person name="Aroian R.V."/>
            <person name="Pafco B."/>
            <person name="Schwarz E.M."/>
        </authorList>
    </citation>
    <scope>NUCLEOTIDE SEQUENCE [LARGE SCALE GENOMIC DNA]</scope>
    <source>
        <strain evidence="10 11">Aroian</strain>
        <tissue evidence="10">Whole animal</tissue>
    </source>
</reference>
<sequence>MSDGEDVDGQKQHKAISYVVVGINSISESKKLFKFLRANGYSDVSLFHEFPEGKDSSDTPISTLHQTAAGSSTPLNELYKSFNGTLEELFSNNGTTGKNTALKPISTSFCCALCGQTRPMVEARTTAKSKDQNIVLLSCLLMENDIELDTAINVYKETHSVFKRICQLHFIRAASFIGREIKEMWGKFPLHGLHYVPPSIVQVFLAHIQIFGDCIDEKVVLETHDVTRFFNESFARYYGADGWNVEEMDVVARKYRKRKQSSPLSDDLNETTSSKPKINASSSDDKFAVGGCIPDHRVSPLWIEPKKEPRDEDQGILATDLLEQSMPSPSSAATFESNTSVKDCRQGSATSEKDRKKSRSRDKKEATVPVTINPTKITQEQYSCMDALADKKFRERFRMSRSTFKKLCDALDPLLEKRCHNTTRSSTTIKVGTALEVLAGNGNALKGLSLMGTSVTEIFGNVLDALLEWSGTVIQWPGEEERERIRENFFESTSMPGIVGCLDGTIIGTQSSSDTSSKGSRALNVAVVVDDNKLFRWVLAKYRAEVADDLVFKRSLLYEQLKEGVKEGRLIGDDAYEKETFLVTPSTEKDKYRANALREAHKIVEEAIASWKWQFPILTSDITSPKVARIIVGSAALYNLTRLEGEPEFTADNEEMDVSERCIDVL</sequence>
<keyword evidence="7" id="KW-0539">Nucleus</keyword>
<evidence type="ECO:0000256" key="5">
    <source>
        <dbReference type="ARBA" id="ARBA00022723"/>
    </source>
</evidence>
<keyword evidence="11" id="KW-1185">Reference proteome</keyword>
<dbReference type="PANTHER" id="PTHR22930">
    <property type="match status" value="1"/>
</dbReference>
<evidence type="ECO:0000256" key="8">
    <source>
        <dbReference type="SAM" id="MobiDB-lite"/>
    </source>
</evidence>
<evidence type="ECO:0000256" key="2">
    <source>
        <dbReference type="ARBA" id="ARBA00004123"/>
    </source>
</evidence>
<dbReference type="Proteomes" id="UP001303046">
    <property type="component" value="Unassembled WGS sequence"/>
</dbReference>
<keyword evidence="4" id="KW-0540">Nuclease</keyword>
<proteinExistence type="inferred from homology"/>
<feature type="region of interest" description="Disordered" evidence="8">
    <location>
        <begin position="325"/>
        <end position="368"/>
    </location>
</feature>
<gene>
    <name evidence="10" type="primary">Necator_chrI.g666</name>
    <name evidence="10" type="ORF">RB195_004544</name>
</gene>
<evidence type="ECO:0000256" key="3">
    <source>
        <dbReference type="ARBA" id="ARBA00006958"/>
    </source>
</evidence>
<evidence type="ECO:0000256" key="4">
    <source>
        <dbReference type="ARBA" id="ARBA00022722"/>
    </source>
</evidence>
<evidence type="ECO:0000256" key="1">
    <source>
        <dbReference type="ARBA" id="ARBA00001968"/>
    </source>
</evidence>
<comment type="subcellular location">
    <subcellularLocation>
        <location evidence="2">Nucleus</location>
    </subcellularLocation>
</comment>
<feature type="domain" description="DDE Tnp4" evidence="9">
    <location>
        <begin position="503"/>
        <end position="639"/>
    </location>
</feature>
<accession>A0ABR1BM58</accession>
<feature type="compositionally biased region" description="Polar residues" evidence="8">
    <location>
        <begin position="325"/>
        <end position="341"/>
    </location>
</feature>
<name>A0ABR1BM58_NECAM</name>
<evidence type="ECO:0000256" key="7">
    <source>
        <dbReference type="ARBA" id="ARBA00023242"/>
    </source>
</evidence>
<comment type="cofactor">
    <cofactor evidence="1">
        <name>a divalent metal cation</name>
        <dbReference type="ChEBI" id="CHEBI:60240"/>
    </cofactor>
</comment>
<organism evidence="10 11">
    <name type="scientific">Necator americanus</name>
    <name type="common">Human hookworm</name>
    <dbReference type="NCBI Taxonomy" id="51031"/>
    <lineage>
        <taxon>Eukaryota</taxon>
        <taxon>Metazoa</taxon>
        <taxon>Ecdysozoa</taxon>
        <taxon>Nematoda</taxon>
        <taxon>Chromadorea</taxon>
        <taxon>Rhabditida</taxon>
        <taxon>Rhabditina</taxon>
        <taxon>Rhabditomorpha</taxon>
        <taxon>Strongyloidea</taxon>
        <taxon>Ancylostomatidae</taxon>
        <taxon>Bunostominae</taxon>
        <taxon>Necator</taxon>
    </lineage>
</organism>